<dbReference type="EMBL" id="JAUIZM010000005">
    <property type="protein sequence ID" value="KAK1384193.1"/>
    <property type="molecule type" value="Genomic_DNA"/>
</dbReference>
<organism evidence="2 3">
    <name type="scientific">Heracleum sosnowskyi</name>
    <dbReference type="NCBI Taxonomy" id="360622"/>
    <lineage>
        <taxon>Eukaryota</taxon>
        <taxon>Viridiplantae</taxon>
        <taxon>Streptophyta</taxon>
        <taxon>Embryophyta</taxon>
        <taxon>Tracheophyta</taxon>
        <taxon>Spermatophyta</taxon>
        <taxon>Magnoliopsida</taxon>
        <taxon>eudicotyledons</taxon>
        <taxon>Gunneridae</taxon>
        <taxon>Pentapetalae</taxon>
        <taxon>asterids</taxon>
        <taxon>campanulids</taxon>
        <taxon>Apiales</taxon>
        <taxon>Apiaceae</taxon>
        <taxon>Apioideae</taxon>
        <taxon>apioid superclade</taxon>
        <taxon>Tordylieae</taxon>
        <taxon>Tordyliinae</taxon>
        <taxon>Heracleum</taxon>
    </lineage>
</organism>
<protein>
    <submittedName>
        <fullName evidence="2">Uncharacterized protein</fullName>
    </submittedName>
</protein>
<feature type="compositionally biased region" description="Basic residues" evidence="1">
    <location>
        <begin position="86"/>
        <end position="95"/>
    </location>
</feature>
<proteinExistence type="predicted"/>
<sequence>MSGEQDVPVKEKPNARRKLELEDDTSDGENTGENDVAVKSPPPPPLTKYEKHKIHNLEENEKVYRKLGLPSLVSTFKHDVAQSSKGRGKNGKSKKGKDIEPEHRKALVETHTLVSNAAVTLPPRVASNTEIGTSHPHPQLWQGKPSTTESSIIREKLKDHEMTIESSTMSISSVYSQELSQNSESFNIDCSD</sequence>
<dbReference type="AlphaFoldDB" id="A0AAD8IGT5"/>
<feature type="compositionally biased region" description="Acidic residues" evidence="1">
    <location>
        <begin position="21"/>
        <end position="32"/>
    </location>
</feature>
<feature type="region of interest" description="Disordered" evidence="1">
    <location>
        <begin position="76"/>
        <end position="103"/>
    </location>
</feature>
<evidence type="ECO:0000256" key="1">
    <source>
        <dbReference type="SAM" id="MobiDB-lite"/>
    </source>
</evidence>
<accession>A0AAD8IGT5</accession>
<reference evidence="2" key="2">
    <citation type="submission" date="2023-05" db="EMBL/GenBank/DDBJ databases">
        <authorList>
            <person name="Schelkunov M.I."/>
        </authorList>
    </citation>
    <scope>NUCLEOTIDE SEQUENCE</scope>
    <source>
        <strain evidence="2">Hsosn_3</strain>
        <tissue evidence="2">Leaf</tissue>
    </source>
</reference>
<comment type="caution">
    <text evidence="2">The sequence shown here is derived from an EMBL/GenBank/DDBJ whole genome shotgun (WGS) entry which is preliminary data.</text>
</comment>
<feature type="region of interest" description="Disordered" evidence="1">
    <location>
        <begin position="130"/>
        <end position="151"/>
    </location>
</feature>
<feature type="region of interest" description="Disordered" evidence="1">
    <location>
        <begin position="1"/>
        <end position="58"/>
    </location>
</feature>
<feature type="compositionally biased region" description="Basic and acidic residues" evidence="1">
    <location>
        <begin position="7"/>
        <end position="20"/>
    </location>
</feature>
<name>A0AAD8IGT5_9APIA</name>
<keyword evidence="3" id="KW-1185">Reference proteome</keyword>
<reference evidence="2" key="1">
    <citation type="submission" date="2023-02" db="EMBL/GenBank/DDBJ databases">
        <title>Genome of toxic invasive species Heracleum sosnowskyi carries increased number of genes despite the absence of recent whole-genome duplications.</title>
        <authorList>
            <person name="Schelkunov M."/>
            <person name="Shtratnikova V."/>
            <person name="Makarenko M."/>
            <person name="Klepikova A."/>
            <person name="Omelchenko D."/>
            <person name="Novikova G."/>
            <person name="Obukhova E."/>
            <person name="Bogdanov V."/>
            <person name="Penin A."/>
            <person name="Logacheva M."/>
        </authorList>
    </citation>
    <scope>NUCLEOTIDE SEQUENCE</scope>
    <source>
        <strain evidence="2">Hsosn_3</strain>
        <tissue evidence="2">Leaf</tissue>
    </source>
</reference>
<gene>
    <name evidence="2" type="ORF">POM88_021928</name>
</gene>
<evidence type="ECO:0000313" key="3">
    <source>
        <dbReference type="Proteomes" id="UP001237642"/>
    </source>
</evidence>
<evidence type="ECO:0000313" key="2">
    <source>
        <dbReference type="EMBL" id="KAK1384193.1"/>
    </source>
</evidence>
<dbReference type="Proteomes" id="UP001237642">
    <property type="component" value="Unassembled WGS sequence"/>
</dbReference>